<proteinExistence type="predicted"/>
<evidence type="ECO:0000313" key="3">
    <source>
        <dbReference type="Proteomes" id="UP000688947"/>
    </source>
</evidence>
<dbReference type="VEuPathDB" id="FungiDB:PC110_g14666"/>
<dbReference type="EMBL" id="JAENGZ010002147">
    <property type="protein sequence ID" value="KAG6944699.1"/>
    <property type="molecule type" value="Genomic_DNA"/>
</dbReference>
<feature type="compositionally biased region" description="Polar residues" evidence="1">
    <location>
        <begin position="10"/>
        <end position="21"/>
    </location>
</feature>
<sequence>MDSRLIASDNEANTTTSTSPASKGWAGKPACRSGGTVQKVQKLKKITQNTTGYPELNVRPTKIWKNVAVAELEARERAEEEFQQLVVAVTARAKLIDDVTRITRKRIARAPRIRKATRSQPPDSSLCAAFLRDLEVNYTQTEKVFEDTIFVSNSQGTWQSVHKDRSDDSVKHFIRSTKMLNPITFASACQRCGE</sequence>
<name>A0A8T1TMC3_9STRA</name>
<reference evidence="2" key="1">
    <citation type="submission" date="2021-01" db="EMBL/GenBank/DDBJ databases">
        <title>Phytophthora aleatoria, a newly-described species from Pinus radiata is distinct from Phytophthora cactorum isolates based on comparative genomics.</title>
        <authorList>
            <person name="Mcdougal R."/>
            <person name="Panda P."/>
            <person name="Williams N."/>
            <person name="Studholme D.J."/>
        </authorList>
    </citation>
    <scope>NUCLEOTIDE SEQUENCE</scope>
    <source>
        <strain evidence="2">NZFS 3830</strain>
    </source>
</reference>
<comment type="caution">
    <text evidence="2">The sequence shown here is derived from an EMBL/GenBank/DDBJ whole genome shotgun (WGS) entry which is preliminary data.</text>
</comment>
<gene>
    <name evidence="2" type="ORF">JG687_00017712</name>
</gene>
<evidence type="ECO:0000313" key="2">
    <source>
        <dbReference type="EMBL" id="KAG6944699.1"/>
    </source>
</evidence>
<dbReference type="Proteomes" id="UP000688947">
    <property type="component" value="Unassembled WGS sequence"/>
</dbReference>
<organism evidence="2 3">
    <name type="scientific">Phytophthora cactorum</name>
    <dbReference type="NCBI Taxonomy" id="29920"/>
    <lineage>
        <taxon>Eukaryota</taxon>
        <taxon>Sar</taxon>
        <taxon>Stramenopiles</taxon>
        <taxon>Oomycota</taxon>
        <taxon>Peronosporomycetes</taxon>
        <taxon>Peronosporales</taxon>
        <taxon>Peronosporaceae</taxon>
        <taxon>Phytophthora</taxon>
    </lineage>
</organism>
<accession>A0A8T1TMC3</accession>
<protein>
    <submittedName>
        <fullName evidence="2">Uncharacterized protein</fullName>
    </submittedName>
</protein>
<evidence type="ECO:0000256" key="1">
    <source>
        <dbReference type="SAM" id="MobiDB-lite"/>
    </source>
</evidence>
<feature type="region of interest" description="Disordered" evidence="1">
    <location>
        <begin position="1"/>
        <end position="33"/>
    </location>
</feature>
<dbReference type="AlphaFoldDB" id="A0A8T1TMC3"/>